<keyword evidence="1" id="KW-1133">Transmembrane helix</keyword>
<proteinExistence type="predicted"/>
<feature type="transmembrane region" description="Helical" evidence="1">
    <location>
        <begin position="29"/>
        <end position="49"/>
    </location>
</feature>
<name>A0A9E7CL96_9CAUD</name>
<gene>
    <name evidence="2" type="ORF">KP12_236</name>
</gene>
<keyword evidence="1" id="KW-0472">Membrane</keyword>
<keyword evidence="1" id="KW-0812">Transmembrane</keyword>
<protein>
    <submittedName>
        <fullName evidence="2">Uncharacterized protein</fullName>
    </submittedName>
</protein>
<organism evidence="2">
    <name type="scientific">Klebsiella phage KP12</name>
    <dbReference type="NCBI Taxonomy" id="2923374"/>
    <lineage>
        <taxon>Viruses</taxon>
        <taxon>Duplodnaviria</taxon>
        <taxon>Heunggongvirae</taxon>
        <taxon>Uroviricota</taxon>
        <taxon>Caudoviricetes</taxon>
        <taxon>Vequintavirinae</taxon>
    </lineage>
</organism>
<evidence type="ECO:0000313" key="2">
    <source>
        <dbReference type="EMBL" id="UNI73644.1"/>
    </source>
</evidence>
<sequence length="54" mass="5696">MAFTIIALITNIVGGVFHTILASDGENKFSAIVSAINWFLVGALLVILLHEVAA</sequence>
<dbReference type="EMBL" id="OM835951">
    <property type="protein sequence ID" value="UNI73644.1"/>
    <property type="molecule type" value="Genomic_DNA"/>
</dbReference>
<accession>A0A9E7CL96</accession>
<evidence type="ECO:0000256" key="1">
    <source>
        <dbReference type="SAM" id="Phobius"/>
    </source>
</evidence>
<reference evidence="2" key="1">
    <citation type="submission" date="2022-02" db="EMBL/GenBank/DDBJ databases">
        <authorList>
            <person name="Kim D."/>
            <person name="Kim Y."/>
            <person name="Lee S.-M."/>
            <person name="Kim H."/>
            <person name="Nong L.K."/>
        </authorList>
    </citation>
    <scope>NUCLEOTIDE SEQUENCE</scope>
</reference>
<feature type="transmembrane region" description="Helical" evidence="1">
    <location>
        <begin position="5"/>
        <end position="23"/>
    </location>
</feature>